<dbReference type="AlphaFoldDB" id="B0DYA1"/>
<dbReference type="KEGG" id="lbc:LACBIDRAFT_314317"/>
<dbReference type="HOGENOM" id="CLU_2961207_0_0_1"/>
<accession>B0DYA1</accession>
<feature type="region of interest" description="Disordered" evidence="1">
    <location>
        <begin position="37"/>
        <end position="59"/>
    </location>
</feature>
<dbReference type="EMBL" id="DS547150">
    <property type="protein sequence ID" value="EDR00400.1"/>
    <property type="molecule type" value="Genomic_DNA"/>
</dbReference>
<keyword evidence="3" id="KW-1185">Reference proteome</keyword>
<gene>
    <name evidence="2" type="ORF">LACBIDRAFT_314317</name>
</gene>
<feature type="compositionally biased region" description="Basic and acidic residues" evidence="1">
    <location>
        <begin position="41"/>
        <end position="51"/>
    </location>
</feature>
<dbReference type="RefSeq" id="XP_001888959.1">
    <property type="nucleotide sequence ID" value="XM_001888924.1"/>
</dbReference>
<proteinExistence type="predicted"/>
<dbReference type="InParanoid" id="B0DYA1"/>
<reference evidence="2 3" key="1">
    <citation type="journal article" date="2008" name="Nature">
        <title>The genome of Laccaria bicolor provides insights into mycorrhizal symbiosis.</title>
        <authorList>
            <person name="Martin F."/>
            <person name="Aerts A."/>
            <person name="Ahren D."/>
            <person name="Brun A."/>
            <person name="Danchin E.G.J."/>
            <person name="Duchaussoy F."/>
            <person name="Gibon J."/>
            <person name="Kohler A."/>
            <person name="Lindquist E."/>
            <person name="Pereda V."/>
            <person name="Salamov A."/>
            <person name="Shapiro H.J."/>
            <person name="Wuyts J."/>
            <person name="Blaudez D."/>
            <person name="Buee M."/>
            <person name="Brokstein P."/>
            <person name="Canbaeck B."/>
            <person name="Cohen D."/>
            <person name="Courty P.E."/>
            <person name="Coutinho P.M."/>
            <person name="Delaruelle C."/>
            <person name="Detter J.C."/>
            <person name="Deveau A."/>
            <person name="DiFazio S."/>
            <person name="Duplessis S."/>
            <person name="Fraissinet-Tachet L."/>
            <person name="Lucic E."/>
            <person name="Frey-Klett P."/>
            <person name="Fourrey C."/>
            <person name="Feussner I."/>
            <person name="Gay G."/>
            <person name="Grimwood J."/>
            <person name="Hoegger P.J."/>
            <person name="Jain P."/>
            <person name="Kilaru S."/>
            <person name="Labbe J."/>
            <person name="Lin Y.C."/>
            <person name="Legue V."/>
            <person name="Le Tacon F."/>
            <person name="Marmeisse R."/>
            <person name="Melayah D."/>
            <person name="Montanini B."/>
            <person name="Muratet M."/>
            <person name="Nehls U."/>
            <person name="Niculita-Hirzel H."/>
            <person name="Oudot-Le Secq M.P."/>
            <person name="Peter M."/>
            <person name="Quesneville H."/>
            <person name="Rajashekar B."/>
            <person name="Reich M."/>
            <person name="Rouhier N."/>
            <person name="Schmutz J."/>
            <person name="Yin T."/>
            <person name="Chalot M."/>
            <person name="Henrissat B."/>
            <person name="Kuees U."/>
            <person name="Lucas S."/>
            <person name="Van de Peer Y."/>
            <person name="Podila G.K."/>
            <person name="Polle A."/>
            <person name="Pukkila P.J."/>
            <person name="Richardson P.M."/>
            <person name="Rouze P."/>
            <person name="Sanders I.R."/>
            <person name="Stajich J.E."/>
            <person name="Tunlid A."/>
            <person name="Tuskan G."/>
            <person name="Grigoriev I.V."/>
        </authorList>
    </citation>
    <scope>NUCLEOTIDE SEQUENCE [LARGE SCALE GENOMIC DNA]</scope>
    <source>
        <strain evidence="3">S238N-H82 / ATCC MYA-4686</strain>
    </source>
</reference>
<evidence type="ECO:0000313" key="2">
    <source>
        <dbReference type="EMBL" id="EDR00400.1"/>
    </source>
</evidence>
<organism evidence="3">
    <name type="scientific">Laccaria bicolor (strain S238N-H82 / ATCC MYA-4686)</name>
    <name type="common">Bicoloured deceiver</name>
    <name type="synonym">Laccaria laccata var. bicolor</name>
    <dbReference type="NCBI Taxonomy" id="486041"/>
    <lineage>
        <taxon>Eukaryota</taxon>
        <taxon>Fungi</taxon>
        <taxon>Dikarya</taxon>
        <taxon>Basidiomycota</taxon>
        <taxon>Agaricomycotina</taxon>
        <taxon>Agaricomycetes</taxon>
        <taxon>Agaricomycetidae</taxon>
        <taxon>Agaricales</taxon>
        <taxon>Agaricineae</taxon>
        <taxon>Hydnangiaceae</taxon>
        <taxon>Laccaria</taxon>
    </lineage>
</organism>
<protein>
    <submittedName>
        <fullName evidence="2">Predicted protein</fullName>
    </submittedName>
</protein>
<evidence type="ECO:0000313" key="3">
    <source>
        <dbReference type="Proteomes" id="UP000001194"/>
    </source>
</evidence>
<dbReference type="GeneID" id="6084563"/>
<evidence type="ECO:0000256" key="1">
    <source>
        <dbReference type="SAM" id="MobiDB-lite"/>
    </source>
</evidence>
<sequence length="59" mass="7026">MCRKRSTYGHVSSTRMINDCVDMQENDEESSPEFCGLYPRRTHDGPFEKFKLQNRGRQR</sequence>
<dbReference type="Proteomes" id="UP000001194">
    <property type="component" value="Unassembled WGS sequence"/>
</dbReference>
<name>B0DYA1_LACBS</name>